<feature type="compositionally biased region" description="Polar residues" evidence="1">
    <location>
        <begin position="43"/>
        <end position="52"/>
    </location>
</feature>
<dbReference type="InterPro" id="IPR046505">
    <property type="entry name" value="DUF6683"/>
</dbReference>
<dbReference type="EMBL" id="JAEKMH010000002">
    <property type="protein sequence ID" value="MBJ3785202.1"/>
    <property type="molecule type" value="Genomic_DNA"/>
</dbReference>
<protein>
    <submittedName>
        <fullName evidence="3">Uncharacterized protein</fullName>
    </submittedName>
</protein>
<dbReference type="Proteomes" id="UP000602124">
    <property type="component" value="Unassembled WGS sequence"/>
</dbReference>
<organism evidence="3 4">
    <name type="scientific">Devosia sediminis</name>
    <dbReference type="NCBI Taxonomy" id="2798801"/>
    <lineage>
        <taxon>Bacteria</taxon>
        <taxon>Pseudomonadati</taxon>
        <taxon>Pseudomonadota</taxon>
        <taxon>Alphaproteobacteria</taxon>
        <taxon>Hyphomicrobiales</taxon>
        <taxon>Devosiaceae</taxon>
        <taxon>Devosia</taxon>
    </lineage>
</organism>
<feature type="signal peptide" evidence="2">
    <location>
        <begin position="1"/>
        <end position="20"/>
    </location>
</feature>
<evidence type="ECO:0000256" key="1">
    <source>
        <dbReference type="SAM" id="MobiDB-lite"/>
    </source>
</evidence>
<comment type="caution">
    <text evidence="3">The sequence shown here is derived from an EMBL/GenBank/DDBJ whole genome shotgun (WGS) entry which is preliminary data.</text>
</comment>
<gene>
    <name evidence="3" type="ORF">JEQ47_10755</name>
</gene>
<dbReference type="Pfam" id="PF20388">
    <property type="entry name" value="DUF6683"/>
    <property type="match status" value="1"/>
</dbReference>
<evidence type="ECO:0000313" key="3">
    <source>
        <dbReference type="EMBL" id="MBJ3785202.1"/>
    </source>
</evidence>
<reference evidence="3" key="1">
    <citation type="submission" date="2020-12" db="EMBL/GenBank/DDBJ databases">
        <title>Devosia sp. MSA67 isolated from Mo River.</title>
        <authorList>
            <person name="Ma F."/>
            <person name="Zi Z."/>
        </authorList>
    </citation>
    <scope>NUCLEOTIDE SEQUENCE</scope>
    <source>
        <strain evidence="3">MSA67</strain>
    </source>
</reference>
<feature type="region of interest" description="Disordered" evidence="1">
    <location>
        <begin position="213"/>
        <end position="235"/>
    </location>
</feature>
<feature type="region of interest" description="Disordered" evidence="1">
    <location>
        <begin position="23"/>
        <end position="52"/>
    </location>
</feature>
<evidence type="ECO:0000256" key="2">
    <source>
        <dbReference type="SAM" id="SignalP"/>
    </source>
</evidence>
<sequence>MTNKAVLVVLALLTAPPAISAQEAAPAPAPSQTAPVPTPAQENFDTSYRPSPSISARVQREFLDRIRWSAGAAARDSLADAFAERPPVEIWLELVAKDGLEANNVVDALTAYWILNWVAANGAYTAQIDSAPVQRQLRIAFASEPSFHKLSDQQRQEMAEGYILDFLVEHAALNTAVAQRDVDALNKLSASAILRFRQNMKVDLLAVVPGPNGFGGRSAPPPQAPTPTPAPAAGD</sequence>
<feature type="compositionally biased region" description="Low complexity" evidence="1">
    <location>
        <begin position="23"/>
        <end position="41"/>
    </location>
</feature>
<evidence type="ECO:0000313" key="4">
    <source>
        <dbReference type="Proteomes" id="UP000602124"/>
    </source>
</evidence>
<keyword evidence="2" id="KW-0732">Signal</keyword>
<feature type="compositionally biased region" description="Pro residues" evidence="1">
    <location>
        <begin position="219"/>
        <end position="235"/>
    </location>
</feature>
<keyword evidence="4" id="KW-1185">Reference proteome</keyword>
<name>A0A934IZQ8_9HYPH</name>
<proteinExistence type="predicted"/>
<accession>A0A934IZQ8</accession>
<dbReference type="RefSeq" id="WP_198876395.1">
    <property type="nucleotide sequence ID" value="NZ_JAEKMH010000002.1"/>
</dbReference>
<dbReference type="AlphaFoldDB" id="A0A934IZQ8"/>
<feature type="chain" id="PRO_5036844430" evidence="2">
    <location>
        <begin position="21"/>
        <end position="235"/>
    </location>
</feature>